<proteinExistence type="predicted"/>
<feature type="domain" description="RING-type" evidence="3">
    <location>
        <begin position="439"/>
        <end position="482"/>
    </location>
</feature>
<sequence length="518" mass="56449">MASLCPQWNPYSVLDIEKSGTICYGWAPSQNRECHNPVALANRQSAERLLSIMSNVHPSDLLCSETRLEELAPLLLCRRYHQDQATGVVRRWKKDIECYLGKGEAEKQEDAAIESEIARLRLIQECKRRTAGESSTIAAYMPGPHIEHTPERDTPPTATGPSVNPSWDPSSVVPQPRRLDDLLSADSATPELSVPTWSTSRTQEDERPRSQVVEAQSEAENQTAVSAQPPPPPQRASPVPVMRFGSMTLGDSNTEFTISVAMNGDQPHTPAVTRVIRRPVRTRRRVSSASSTTSDSRERRGGDHGSTSASEQRDTPPSDASSSEATPPQTSPSEVSPFASASSEARPSEGSTTEISPSETTSSEASPSEVSPSEASPSEASPSEASPSEASPLSESETSPSESPPPEIPLPNPSSPFFFLPSPPPTPPTKNPLTLSGDCSICYDPLLDGNNLVCCKSQCRQYFHSDCIGLWLGQSVSVKRCPYWYVDFRFSFSDVWSFDTWLTGSVGVVVRIGFIDWW</sequence>
<dbReference type="InterPro" id="IPR013083">
    <property type="entry name" value="Znf_RING/FYVE/PHD"/>
</dbReference>
<accession>A0A8H3FU44</accession>
<dbReference type="Proteomes" id="UP000664521">
    <property type="component" value="Unassembled WGS sequence"/>
</dbReference>
<dbReference type="OrthoDB" id="8062037at2759"/>
<dbReference type="InterPro" id="IPR001841">
    <property type="entry name" value="Znf_RING"/>
</dbReference>
<feature type="region of interest" description="Disordered" evidence="2">
    <location>
        <begin position="261"/>
        <end position="429"/>
    </location>
</feature>
<protein>
    <recommendedName>
        <fullName evidence="3">RING-type domain-containing protein</fullName>
    </recommendedName>
</protein>
<dbReference type="EMBL" id="CAJPDS010000062">
    <property type="protein sequence ID" value="CAF9932291.1"/>
    <property type="molecule type" value="Genomic_DNA"/>
</dbReference>
<keyword evidence="1" id="KW-0863">Zinc-finger</keyword>
<dbReference type="Pfam" id="PF13639">
    <property type="entry name" value="zf-RING_2"/>
    <property type="match status" value="1"/>
</dbReference>
<name>A0A8H3FU44_9LECA</name>
<feature type="region of interest" description="Disordered" evidence="2">
    <location>
        <begin position="132"/>
        <end position="248"/>
    </location>
</feature>
<feature type="compositionally biased region" description="Polar residues" evidence="2">
    <location>
        <begin position="318"/>
        <end position="345"/>
    </location>
</feature>
<organism evidence="4 5">
    <name type="scientific">Heterodermia speciosa</name>
    <dbReference type="NCBI Taxonomy" id="116794"/>
    <lineage>
        <taxon>Eukaryota</taxon>
        <taxon>Fungi</taxon>
        <taxon>Dikarya</taxon>
        <taxon>Ascomycota</taxon>
        <taxon>Pezizomycotina</taxon>
        <taxon>Lecanoromycetes</taxon>
        <taxon>OSLEUM clade</taxon>
        <taxon>Lecanoromycetidae</taxon>
        <taxon>Caliciales</taxon>
        <taxon>Physciaceae</taxon>
        <taxon>Heterodermia</taxon>
    </lineage>
</organism>
<evidence type="ECO:0000313" key="4">
    <source>
        <dbReference type="EMBL" id="CAF9932291.1"/>
    </source>
</evidence>
<dbReference type="GO" id="GO:0008270">
    <property type="term" value="F:zinc ion binding"/>
    <property type="evidence" value="ECO:0007669"/>
    <property type="project" value="UniProtKB-KW"/>
</dbReference>
<feature type="compositionally biased region" description="Low complexity" evidence="2">
    <location>
        <begin position="348"/>
        <end position="401"/>
    </location>
</feature>
<evidence type="ECO:0000259" key="3">
    <source>
        <dbReference type="PROSITE" id="PS50089"/>
    </source>
</evidence>
<dbReference type="AlphaFoldDB" id="A0A8H3FU44"/>
<dbReference type="Gene3D" id="3.30.40.10">
    <property type="entry name" value="Zinc/RING finger domain, C3HC4 (zinc finger)"/>
    <property type="match status" value="1"/>
</dbReference>
<keyword evidence="1" id="KW-0862">Zinc</keyword>
<feature type="compositionally biased region" description="Basic and acidic residues" evidence="2">
    <location>
        <begin position="145"/>
        <end position="154"/>
    </location>
</feature>
<evidence type="ECO:0000256" key="2">
    <source>
        <dbReference type="SAM" id="MobiDB-lite"/>
    </source>
</evidence>
<comment type="caution">
    <text evidence="4">The sequence shown here is derived from an EMBL/GenBank/DDBJ whole genome shotgun (WGS) entry which is preliminary data.</text>
</comment>
<evidence type="ECO:0000313" key="5">
    <source>
        <dbReference type="Proteomes" id="UP000664521"/>
    </source>
</evidence>
<feature type="compositionally biased region" description="Pro residues" evidence="2">
    <location>
        <begin position="402"/>
        <end position="414"/>
    </location>
</feature>
<reference evidence="4" key="1">
    <citation type="submission" date="2021-03" db="EMBL/GenBank/DDBJ databases">
        <authorList>
            <person name="Tagirdzhanova G."/>
        </authorList>
    </citation>
    <scope>NUCLEOTIDE SEQUENCE</scope>
</reference>
<feature type="compositionally biased region" description="Polar residues" evidence="2">
    <location>
        <begin position="156"/>
        <end position="173"/>
    </location>
</feature>
<evidence type="ECO:0000256" key="1">
    <source>
        <dbReference type="PROSITE-ProRule" id="PRU00175"/>
    </source>
</evidence>
<feature type="compositionally biased region" description="Basic residues" evidence="2">
    <location>
        <begin position="275"/>
        <end position="286"/>
    </location>
</feature>
<dbReference type="SMART" id="SM01197">
    <property type="entry name" value="FANCL_C"/>
    <property type="match status" value="1"/>
</dbReference>
<keyword evidence="1" id="KW-0479">Metal-binding</keyword>
<dbReference type="PROSITE" id="PS50089">
    <property type="entry name" value="ZF_RING_2"/>
    <property type="match status" value="1"/>
</dbReference>
<keyword evidence="5" id="KW-1185">Reference proteome</keyword>
<dbReference type="SUPFAM" id="SSF57850">
    <property type="entry name" value="RING/U-box"/>
    <property type="match status" value="1"/>
</dbReference>
<gene>
    <name evidence="4" type="ORF">HETSPECPRED_008324</name>
</gene>